<evidence type="ECO:0000313" key="4">
    <source>
        <dbReference type="Proteomes" id="UP000256486"/>
    </source>
</evidence>
<feature type="transmembrane region" description="Helical" evidence="2">
    <location>
        <begin position="6"/>
        <end position="32"/>
    </location>
</feature>
<comment type="caution">
    <text evidence="3">The sequence shown here is derived from an EMBL/GenBank/DDBJ whole genome shotgun (WGS) entry which is preliminary data.</text>
</comment>
<dbReference type="OrthoDB" id="4864772at2"/>
<gene>
    <name evidence="3" type="ORF">B7R54_15970</name>
</gene>
<keyword evidence="2" id="KW-0472">Membrane</keyword>
<dbReference type="AlphaFoldDB" id="A0A3E0VLL3"/>
<proteinExistence type="predicted"/>
<dbReference type="Proteomes" id="UP000256486">
    <property type="component" value="Unassembled WGS sequence"/>
</dbReference>
<organism evidence="3 4">
    <name type="scientific">Subtercola boreus</name>
    <dbReference type="NCBI Taxonomy" id="120213"/>
    <lineage>
        <taxon>Bacteria</taxon>
        <taxon>Bacillati</taxon>
        <taxon>Actinomycetota</taxon>
        <taxon>Actinomycetes</taxon>
        <taxon>Micrococcales</taxon>
        <taxon>Microbacteriaceae</taxon>
        <taxon>Subtercola</taxon>
    </lineage>
</organism>
<accession>A0A3E0VLL3</accession>
<feature type="transmembrane region" description="Helical" evidence="2">
    <location>
        <begin position="208"/>
        <end position="227"/>
    </location>
</feature>
<evidence type="ECO:0000256" key="1">
    <source>
        <dbReference type="SAM" id="MobiDB-lite"/>
    </source>
</evidence>
<reference evidence="3 4" key="1">
    <citation type="submission" date="2017-04" db="EMBL/GenBank/DDBJ databases">
        <title>Comparative genome analysis of Subtercola boreus.</title>
        <authorList>
            <person name="Cho Y.-J."/>
            <person name="Cho A."/>
            <person name="Kim O.-S."/>
            <person name="Lee J.-I."/>
        </authorList>
    </citation>
    <scope>NUCLEOTIDE SEQUENCE [LARGE SCALE GENOMIC DNA]</scope>
    <source>
        <strain evidence="3 4">K300</strain>
    </source>
</reference>
<keyword evidence="2" id="KW-0812">Transmembrane</keyword>
<sequence length="252" mass="25517">MFNGLPLHILLVHVVVIVLPAAALLTVLGAVWPAFRRKLGVITPVVALIGLISVPLATNAGEWLEERLNSTPLIQAHVALGDTLLPWAVGQFVVATAIWVWYRWFAAVRTVPGAPQRHVAAPGDAVRSAATAHATAAATPGRAAAGGSVPAGFQNPGIAGTDGPLAADGSVLLHGDDPFAPAAGTQPATPGIRPTAPPRSRAGRTASLAVSIAAIVVALVVSTGTVVKVVQIGESGSNAVWQGSFSPDPVEG</sequence>
<dbReference type="RefSeq" id="WP_116415909.1">
    <property type="nucleotide sequence ID" value="NZ_NBWZ01000001.1"/>
</dbReference>
<evidence type="ECO:0000313" key="3">
    <source>
        <dbReference type="EMBL" id="RFA10535.1"/>
    </source>
</evidence>
<name>A0A3E0VLL3_9MICO</name>
<dbReference type="EMBL" id="NBWZ01000001">
    <property type="protein sequence ID" value="RFA10535.1"/>
    <property type="molecule type" value="Genomic_DNA"/>
</dbReference>
<feature type="compositionally biased region" description="Low complexity" evidence="1">
    <location>
        <begin position="178"/>
        <end position="191"/>
    </location>
</feature>
<keyword evidence="4" id="KW-1185">Reference proteome</keyword>
<evidence type="ECO:0000256" key="2">
    <source>
        <dbReference type="SAM" id="Phobius"/>
    </source>
</evidence>
<feature type="region of interest" description="Disordered" evidence="1">
    <location>
        <begin position="176"/>
        <end position="201"/>
    </location>
</feature>
<keyword evidence="2" id="KW-1133">Transmembrane helix</keyword>
<feature type="transmembrane region" description="Helical" evidence="2">
    <location>
        <begin position="39"/>
        <end position="64"/>
    </location>
</feature>
<protein>
    <submittedName>
        <fullName evidence="3">Uncharacterized protein</fullName>
    </submittedName>
</protein>
<feature type="transmembrane region" description="Helical" evidence="2">
    <location>
        <begin position="84"/>
        <end position="102"/>
    </location>
</feature>